<name>A0AAN7VY78_9PEZI</name>
<feature type="region of interest" description="Disordered" evidence="1">
    <location>
        <begin position="1"/>
        <end position="32"/>
    </location>
</feature>
<reference evidence="3" key="1">
    <citation type="submission" date="2023-08" db="EMBL/GenBank/DDBJ databases">
        <title>Black Yeasts Isolated from many extreme environments.</title>
        <authorList>
            <person name="Coleine C."/>
            <person name="Stajich J.E."/>
            <person name="Selbmann L."/>
        </authorList>
    </citation>
    <scope>NUCLEOTIDE SEQUENCE</scope>
    <source>
        <strain evidence="3">CCFEE 5810</strain>
    </source>
</reference>
<gene>
    <name evidence="3" type="ORF">LTR97_011975</name>
</gene>
<feature type="domain" description="SET" evidence="2">
    <location>
        <begin position="41"/>
        <end position="195"/>
    </location>
</feature>
<dbReference type="EMBL" id="JAVRQU010000023">
    <property type="protein sequence ID" value="KAK5690814.1"/>
    <property type="molecule type" value="Genomic_DNA"/>
</dbReference>
<dbReference type="Proteomes" id="UP001310594">
    <property type="component" value="Unassembled WGS sequence"/>
</dbReference>
<dbReference type="InterPro" id="IPR001214">
    <property type="entry name" value="SET_dom"/>
</dbReference>
<dbReference type="InterPro" id="IPR053185">
    <property type="entry name" value="SET_domain_protein"/>
</dbReference>
<feature type="compositionally biased region" description="Basic residues" evidence="1">
    <location>
        <begin position="1"/>
        <end position="12"/>
    </location>
</feature>
<dbReference type="PANTHER" id="PTHR47332:SF4">
    <property type="entry name" value="SET DOMAIN-CONTAINING PROTEIN 5"/>
    <property type="match status" value="1"/>
</dbReference>
<dbReference type="Gene3D" id="2.170.270.10">
    <property type="entry name" value="SET domain"/>
    <property type="match status" value="1"/>
</dbReference>
<dbReference type="Pfam" id="PF00856">
    <property type="entry name" value="SET"/>
    <property type="match status" value="1"/>
</dbReference>
<evidence type="ECO:0000313" key="3">
    <source>
        <dbReference type="EMBL" id="KAK5690814.1"/>
    </source>
</evidence>
<proteinExistence type="predicted"/>
<dbReference type="PROSITE" id="PS50280">
    <property type="entry name" value="SET"/>
    <property type="match status" value="1"/>
</dbReference>
<dbReference type="SUPFAM" id="SSF82199">
    <property type="entry name" value="SET domain"/>
    <property type="match status" value="1"/>
</dbReference>
<comment type="caution">
    <text evidence="3">The sequence shown here is derived from an EMBL/GenBank/DDBJ whole genome shotgun (WGS) entry which is preliminary data.</text>
</comment>
<evidence type="ECO:0000313" key="4">
    <source>
        <dbReference type="Proteomes" id="UP001310594"/>
    </source>
</evidence>
<dbReference type="CDD" id="cd20071">
    <property type="entry name" value="SET_SMYD"/>
    <property type="match status" value="1"/>
</dbReference>
<dbReference type="InterPro" id="IPR046341">
    <property type="entry name" value="SET_dom_sf"/>
</dbReference>
<evidence type="ECO:0000259" key="2">
    <source>
        <dbReference type="PROSITE" id="PS50280"/>
    </source>
</evidence>
<dbReference type="PANTHER" id="PTHR47332">
    <property type="entry name" value="SET DOMAIN-CONTAINING PROTEIN 5"/>
    <property type="match status" value="1"/>
</dbReference>
<evidence type="ECO:0000256" key="1">
    <source>
        <dbReference type="SAM" id="MobiDB-lite"/>
    </source>
</evidence>
<dbReference type="SMART" id="SM00317">
    <property type="entry name" value="SET"/>
    <property type="match status" value="1"/>
</dbReference>
<protein>
    <recommendedName>
        <fullName evidence="2">SET domain-containing protein</fullName>
    </recommendedName>
</protein>
<sequence length="375" mass="41295">MGSKKKRSKQARNKQPALPTQGEPQTAGARIVPELNPASLEKCYEIRDAGSKGVGVFATRLIPAGTLITTEKPILTFFQDPISPEDVTKALASRSMTDKQRFANLRTAFDMPNRAKGPLPSASIKRNQKGMNYMRVNSNLIPDEDTSNVYDKMCRFNHSCKVNARRYGVPSVDIGMQCRAVSDIQEGEEITVCYSVDLYCMTAAERKAAMPMMGYFWECECNICQGPPAQRVISDMRRRLLRLVKILMLGCDLSLGPGVKKLDVQAIRSAALQKTAHWNEDARNTIYLSLTAALLDAEGAVMNEVTTMYGQAAMTLACRADKLDLARLPAPALVNIMAWRTRAEELVALSPGSKNDMWVHVRKGLDSVASDGALS</sequence>
<organism evidence="3 4">
    <name type="scientific">Elasticomyces elasticus</name>
    <dbReference type="NCBI Taxonomy" id="574655"/>
    <lineage>
        <taxon>Eukaryota</taxon>
        <taxon>Fungi</taxon>
        <taxon>Dikarya</taxon>
        <taxon>Ascomycota</taxon>
        <taxon>Pezizomycotina</taxon>
        <taxon>Dothideomycetes</taxon>
        <taxon>Dothideomycetidae</taxon>
        <taxon>Mycosphaerellales</taxon>
        <taxon>Teratosphaeriaceae</taxon>
        <taxon>Elasticomyces</taxon>
    </lineage>
</organism>
<dbReference type="AlphaFoldDB" id="A0AAN7VY78"/>
<accession>A0AAN7VY78</accession>